<comment type="caution">
    <text evidence="2">The sequence shown here is derived from an EMBL/GenBank/DDBJ whole genome shotgun (WGS) entry which is preliminary data.</text>
</comment>
<dbReference type="Proteomes" id="UP000314294">
    <property type="component" value="Unassembled WGS sequence"/>
</dbReference>
<feature type="signal peptide" evidence="1">
    <location>
        <begin position="1"/>
        <end position="17"/>
    </location>
</feature>
<proteinExistence type="predicted"/>
<name>A0A4Z2GDF2_9TELE</name>
<keyword evidence="1" id="KW-0732">Signal</keyword>
<sequence length="117" mass="13280">MLHRCTSLLWMLEGTSALASRLLTDTSLLDRRSQSSEDDMPRVRLFDEVPPPTKWPLLRPRLYVTVRSVRAKVRRRGGGLPDGAAEGAGRFLRGPLHSGVLQQEMHTEFSRPVQNCW</sequence>
<dbReference type="EMBL" id="SRLO01000607">
    <property type="protein sequence ID" value="TNN50744.1"/>
    <property type="molecule type" value="Genomic_DNA"/>
</dbReference>
<reference evidence="2 3" key="1">
    <citation type="submission" date="2019-03" db="EMBL/GenBank/DDBJ databases">
        <title>First draft genome of Liparis tanakae, snailfish: a comprehensive survey of snailfish specific genes.</title>
        <authorList>
            <person name="Kim W."/>
            <person name="Song I."/>
            <person name="Jeong J.-H."/>
            <person name="Kim D."/>
            <person name="Kim S."/>
            <person name="Ryu S."/>
            <person name="Song J.Y."/>
            <person name="Lee S.K."/>
        </authorList>
    </citation>
    <scope>NUCLEOTIDE SEQUENCE [LARGE SCALE GENOMIC DNA]</scope>
    <source>
        <tissue evidence="2">Muscle</tissue>
    </source>
</reference>
<accession>A0A4Z2GDF2</accession>
<feature type="chain" id="PRO_5021498202" description="Secreted protein" evidence="1">
    <location>
        <begin position="18"/>
        <end position="117"/>
    </location>
</feature>
<organism evidence="2 3">
    <name type="scientific">Liparis tanakae</name>
    <name type="common">Tanaka's snailfish</name>
    <dbReference type="NCBI Taxonomy" id="230148"/>
    <lineage>
        <taxon>Eukaryota</taxon>
        <taxon>Metazoa</taxon>
        <taxon>Chordata</taxon>
        <taxon>Craniata</taxon>
        <taxon>Vertebrata</taxon>
        <taxon>Euteleostomi</taxon>
        <taxon>Actinopterygii</taxon>
        <taxon>Neopterygii</taxon>
        <taxon>Teleostei</taxon>
        <taxon>Neoteleostei</taxon>
        <taxon>Acanthomorphata</taxon>
        <taxon>Eupercaria</taxon>
        <taxon>Perciformes</taxon>
        <taxon>Cottioidei</taxon>
        <taxon>Cottales</taxon>
        <taxon>Liparidae</taxon>
        <taxon>Liparis</taxon>
    </lineage>
</organism>
<protein>
    <recommendedName>
        <fullName evidence="4">Secreted protein</fullName>
    </recommendedName>
</protein>
<keyword evidence="3" id="KW-1185">Reference proteome</keyword>
<dbReference type="AlphaFoldDB" id="A0A4Z2GDF2"/>
<evidence type="ECO:0008006" key="4">
    <source>
        <dbReference type="Google" id="ProtNLM"/>
    </source>
</evidence>
<evidence type="ECO:0000313" key="3">
    <source>
        <dbReference type="Proteomes" id="UP000314294"/>
    </source>
</evidence>
<evidence type="ECO:0000313" key="2">
    <source>
        <dbReference type="EMBL" id="TNN50744.1"/>
    </source>
</evidence>
<gene>
    <name evidence="2" type="ORF">EYF80_039065</name>
</gene>
<evidence type="ECO:0000256" key="1">
    <source>
        <dbReference type="SAM" id="SignalP"/>
    </source>
</evidence>